<dbReference type="EMBL" id="JACHVB010000042">
    <property type="protein sequence ID" value="MBC2595453.1"/>
    <property type="molecule type" value="Genomic_DNA"/>
</dbReference>
<evidence type="ECO:0000313" key="2">
    <source>
        <dbReference type="EMBL" id="MBC2595453.1"/>
    </source>
</evidence>
<accession>A0A842HG01</accession>
<evidence type="ECO:0000256" key="1">
    <source>
        <dbReference type="SAM" id="SignalP"/>
    </source>
</evidence>
<gene>
    <name evidence="2" type="ORF">H5P28_14395</name>
</gene>
<organism evidence="2 3">
    <name type="scientific">Ruficoccus amylovorans</name>
    <dbReference type="NCBI Taxonomy" id="1804625"/>
    <lineage>
        <taxon>Bacteria</taxon>
        <taxon>Pseudomonadati</taxon>
        <taxon>Verrucomicrobiota</taxon>
        <taxon>Opitutia</taxon>
        <taxon>Puniceicoccales</taxon>
        <taxon>Cerasicoccaceae</taxon>
        <taxon>Ruficoccus</taxon>
    </lineage>
</organism>
<feature type="signal peptide" evidence="1">
    <location>
        <begin position="1"/>
        <end position="22"/>
    </location>
</feature>
<evidence type="ECO:0000313" key="3">
    <source>
        <dbReference type="Proteomes" id="UP000546464"/>
    </source>
</evidence>
<dbReference type="RefSeq" id="WP_185676409.1">
    <property type="nucleotide sequence ID" value="NZ_JACHVB010000042.1"/>
</dbReference>
<feature type="chain" id="PRO_5032459337" description="PEP-CTERM protein-sorting domain-containing protein" evidence="1">
    <location>
        <begin position="23"/>
        <end position="275"/>
    </location>
</feature>
<keyword evidence="3" id="KW-1185">Reference proteome</keyword>
<protein>
    <recommendedName>
        <fullName evidence="4">PEP-CTERM protein-sorting domain-containing protein</fullName>
    </recommendedName>
</protein>
<proteinExistence type="predicted"/>
<name>A0A842HG01_9BACT</name>
<dbReference type="AlphaFoldDB" id="A0A842HG01"/>
<comment type="caution">
    <text evidence="2">The sequence shown here is derived from an EMBL/GenBank/DDBJ whole genome shotgun (WGS) entry which is preliminary data.</text>
</comment>
<sequence>MKKRIILSALSLFMTSLTVSLSAQTLTGDWAFGAQDGTPITNGDATGFTYQVDVQSNSTATTYFAPGATPLTLAEGETLQMTFNVTFNYQREGAGKNANDAFRFGLMNTGDSQTTGNNYSVSGNSGWTGYSIWAPSLAGGTNPTLTLRDRQGTNDIVMASSANPTISTLTYDNVTNPLNNGTYAGELSVTRTATGVTISGSIGAYSFTDVVDDTNGVFSFDAIQFFAAGTPLGQAGDGGSFSVSDLSVAVIPEPETNALIIGLGILSIACLRRIR</sequence>
<reference evidence="2 3" key="1">
    <citation type="submission" date="2020-07" db="EMBL/GenBank/DDBJ databases">
        <authorList>
            <person name="Feng X."/>
        </authorList>
    </citation>
    <scope>NUCLEOTIDE SEQUENCE [LARGE SCALE GENOMIC DNA]</scope>
    <source>
        <strain evidence="2 3">JCM31066</strain>
    </source>
</reference>
<keyword evidence="1" id="KW-0732">Signal</keyword>
<evidence type="ECO:0008006" key="4">
    <source>
        <dbReference type="Google" id="ProtNLM"/>
    </source>
</evidence>
<dbReference type="Proteomes" id="UP000546464">
    <property type="component" value="Unassembled WGS sequence"/>
</dbReference>